<accession>A0A4Z1NXG9</accession>
<organism evidence="1 2">
    <name type="scientific">Venturia nashicola</name>
    <dbReference type="NCBI Taxonomy" id="86259"/>
    <lineage>
        <taxon>Eukaryota</taxon>
        <taxon>Fungi</taxon>
        <taxon>Dikarya</taxon>
        <taxon>Ascomycota</taxon>
        <taxon>Pezizomycotina</taxon>
        <taxon>Dothideomycetes</taxon>
        <taxon>Pleosporomycetidae</taxon>
        <taxon>Venturiales</taxon>
        <taxon>Venturiaceae</taxon>
        <taxon>Venturia</taxon>
    </lineage>
</organism>
<name>A0A4Z1NXG9_9PEZI</name>
<dbReference type="AlphaFoldDB" id="A0A4Z1NXG9"/>
<comment type="caution">
    <text evidence="1">The sequence shown here is derived from an EMBL/GenBank/DDBJ whole genome shotgun (WGS) entry which is preliminary data.</text>
</comment>
<dbReference type="EMBL" id="SNSC02000014">
    <property type="protein sequence ID" value="TID18233.1"/>
    <property type="molecule type" value="Genomic_DNA"/>
</dbReference>
<sequence>MDNPSSERGDEDHHLLPYLFPLSNQLQYSKQPREKISPSIDSPEIYLDHKRYENPLPRPFQVVKTCVIVDVIQIQRWSLIPILQIFGVEYNQAIPWVSQTDRVMVTVMEIDTHISILKLAMWHKQRNVAQLSLPLTEKDTDSMIFGDATALLSLIMMKQWQDKPAQPSSRP</sequence>
<dbReference type="Proteomes" id="UP000298493">
    <property type="component" value="Unassembled WGS sequence"/>
</dbReference>
<reference evidence="1 2" key="1">
    <citation type="submission" date="2019-04" db="EMBL/GenBank/DDBJ databases">
        <title>High contiguity whole genome sequence and gene annotation resource for two Venturia nashicola isolates.</title>
        <authorList>
            <person name="Prokchorchik M."/>
            <person name="Won K."/>
            <person name="Lee Y."/>
            <person name="Choi E.D."/>
            <person name="Segonzac C."/>
            <person name="Sohn K.H."/>
        </authorList>
    </citation>
    <scope>NUCLEOTIDE SEQUENCE [LARGE SCALE GENOMIC DNA]</scope>
    <source>
        <strain evidence="1 2">PRI2</strain>
    </source>
</reference>
<evidence type="ECO:0000313" key="1">
    <source>
        <dbReference type="EMBL" id="TID18233.1"/>
    </source>
</evidence>
<gene>
    <name evidence="1" type="ORF">E6O75_ATG06309</name>
</gene>
<keyword evidence="2" id="KW-1185">Reference proteome</keyword>
<proteinExistence type="predicted"/>
<protein>
    <submittedName>
        <fullName evidence="1">Uncharacterized protein</fullName>
    </submittedName>
</protein>
<evidence type="ECO:0000313" key="2">
    <source>
        <dbReference type="Proteomes" id="UP000298493"/>
    </source>
</evidence>